<dbReference type="InterPro" id="IPR036388">
    <property type="entry name" value="WH-like_DNA-bd_sf"/>
</dbReference>
<dbReference type="STRING" id="6205.A0A0R3X724"/>
<evidence type="ECO:0000256" key="2">
    <source>
        <dbReference type="ARBA" id="ARBA00023125"/>
    </source>
</evidence>
<comment type="subcellular location">
    <subcellularLocation>
        <location evidence="3">Nucleus</location>
    </subcellularLocation>
</comment>
<proteinExistence type="inferred from homology"/>
<dbReference type="InterPro" id="IPR000418">
    <property type="entry name" value="Ets_dom"/>
</dbReference>
<dbReference type="PRINTS" id="PR00454">
    <property type="entry name" value="ETSDOMAIN"/>
</dbReference>
<organism evidence="8">
    <name type="scientific">Hydatigena taeniaeformis</name>
    <name type="common">Feline tapeworm</name>
    <name type="synonym">Taenia taeniaeformis</name>
    <dbReference type="NCBI Taxonomy" id="6205"/>
    <lineage>
        <taxon>Eukaryota</taxon>
        <taxon>Metazoa</taxon>
        <taxon>Spiralia</taxon>
        <taxon>Lophotrochozoa</taxon>
        <taxon>Platyhelminthes</taxon>
        <taxon>Cestoda</taxon>
        <taxon>Eucestoda</taxon>
        <taxon>Cyclophyllidea</taxon>
        <taxon>Taeniidae</taxon>
        <taxon>Hydatigera</taxon>
    </lineage>
</organism>
<protein>
    <submittedName>
        <fullName evidence="8">ETS domain-containing protein</fullName>
    </submittedName>
</protein>
<dbReference type="EMBL" id="UYWX01020762">
    <property type="protein sequence ID" value="VDM34091.1"/>
    <property type="molecule type" value="Genomic_DNA"/>
</dbReference>
<evidence type="ECO:0000313" key="6">
    <source>
        <dbReference type="EMBL" id="VDM34091.1"/>
    </source>
</evidence>
<reference evidence="8" key="1">
    <citation type="submission" date="2017-02" db="UniProtKB">
        <authorList>
            <consortium name="WormBaseParasite"/>
        </authorList>
    </citation>
    <scope>IDENTIFICATION</scope>
</reference>
<dbReference type="Proteomes" id="UP000274429">
    <property type="component" value="Unassembled WGS sequence"/>
</dbReference>
<dbReference type="Pfam" id="PF00178">
    <property type="entry name" value="Ets"/>
    <property type="match status" value="1"/>
</dbReference>
<dbReference type="Gene3D" id="1.10.10.10">
    <property type="entry name" value="Winged helix-like DNA-binding domain superfamily/Winged helix DNA-binding domain"/>
    <property type="match status" value="1"/>
</dbReference>
<reference evidence="6 7" key="2">
    <citation type="submission" date="2018-11" db="EMBL/GenBank/DDBJ databases">
        <authorList>
            <consortium name="Pathogen Informatics"/>
        </authorList>
    </citation>
    <scope>NUCLEOTIDE SEQUENCE [LARGE SCALE GENOMIC DNA]</scope>
</reference>
<keyword evidence="2 3" id="KW-0238">DNA-binding</keyword>
<dbReference type="PROSITE" id="PS00346">
    <property type="entry name" value="ETS_DOMAIN_2"/>
    <property type="match status" value="1"/>
</dbReference>
<dbReference type="SUPFAM" id="SSF46785">
    <property type="entry name" value="Winged helix' DNA-binding domain"/>
    <property type="match status" value="1"/>
</dbReference>
<dbReference type="SMART" id="SM00413">
    <property type="entry name" value="ETS"/>
    <property type="match status" value="1"/>
</dbReference>
<evidence type="ECO:0000313" key="8">
    <source>
        <dbReference type="WBParaSite" id="TTAC_0000933601-mRNA-1"/>
    </source>
</evidence>
<feature type="domain" description="ETS" evidence="5">
    <location>
        <begin position="1"/>
        <end position="72"/>
    </location>
</feature>
<evidence type="ECO:0000256" key="4">
    <source>
        <dbReference type="SAM" id="MobiDB-lite"/>
    </source>
</evidence>
<dbReference type="GO" id="GO:0043565">
    <property type="term" value="F:sequence-specific DNA binding"/>
    <property type="evidence" value="ECO:0007669"/>
    <property type="project" value="InterPro"/>
</dbReference>
<dbReference type="InterPro" id="IPR036390">
    <property type="entry name" value="WH_DNA-bd_sf"/>
</dbReference>
<name>A0A0R3X724_HYDTA</name>
<dbReference type="PROSITE" id="PS50061">
    <property type="entry name" value="ETS_DOMAIN_3"/>
    <property type="match status" value="1"/>
</dbReference>
<keyword evidence="7" id="KW-1185">Reference proteome</keyword>
<dbReference type="WBParaSite" id="TTAC_0000933601-mRNA-1">
    <property type="protein sequence ID" value="TTAC_0000933601-mRNA-1"/>
    <property type="gene ID" value="TTAC_0000933601"/>
</dbReference>
<dbReference type="GO" id="GO:0000981">
    <property type="term" value="F:DNA-binding transcription factor activity, RNA polymerase II-specific"/>
    <property type="evidence" value="ECO:0007669"/>
    <property type="project" value="TreeGrafter"/>
</dbReference>
<feature type="region of interest" description="Disordered" evidence="4">
    <location>
        <begin position="91"/>
        <end position="150"/>
    </location>
</feature>
<dbReference type="InterPro" id="IPR046328">
    <property type="entry name" value="ETS_fam"/>
</dbReference>
<gene>
    <name evidence="6" type="ORF">TTAC_LOCUS9321</name>
</gene>
<dbReference type="GO" id="GO:0005634">
    <property type="term" value="C:nucleus"/>
    <property type="evidence" value="ECO:0007669"/>
    <property type="project" value="UniProtKB-SubCell"/>
</dbReference>
<feature type="compositionally biased region" description="Pro residues" evidence="4">
    <location>
        <begin position="111"/>
        <end position="128"/>
    </location>
</feature>
<keyword evidence="3" id="KW-0539">Nucleus</keyword>
<dbReference type="OrthoDB" id="10067219at2759"/>
<dbReference type="AlphaFoldDB" id="A0A0R3X724"/>
<dbReference type="PANTHER" id="PTHR11849">
    <property type="entry name" value="ETS"/>
    <property type="match status" value="1"/>
</dbReference>
<evidence type="ECO:0000256" key="1">
    <source>
        <dbReference type="ARBA" id="ARBA00005562"/>
    </source>
</evidence>
<evidence type="ECO:0000259" key="5">
    <source>
        <dbReference type="PROSITE" id="PS50061"/>
    </source>
</evidence>
<evidence type="ECO:0000256" key="3">
    <source>
        <dbReference type="RuleBase" id="RU004019"/>
    </source>
</evidence>
<dbReference type="PANTHER" id="PTHR11849:SF181">
    <property type="entry name" value="ETS TRANSLOCATION VARIANT 4"/>
    <property type="match status" value="1"/>
</dbReference>
<comment type="similarity">
    <text evidence="1 3">Belongs to the ETS family.</text>
</comment>
<dbReference type="GO" id="GO:0030154">
    <property type="term" value="P:cell differentiation"/>
    <property type="evidence" value="ECO:0007669"/>
    <property type="project" value="TreeGrafter"/>
</dbReference>
<accession>A0A0R3X724</accession>
<evidence type="ECO:0000313" key="7">
    <source>
        <dbReference type="Proteomes" id="UP000274429"/>
    </source>
</evidence>
<sequence>MLDDPASQHLICWAGRKLEFKLNEPEEVARLWGIQKNRPTMNYDKLSRSLRYYYEKGIISKVSGERYVYRFAYEPEVLAKLTLEETLSTVLPPKHDKKGPSTNQSVEDVVFPPPPPSPNSFLSPPNPPVLQQTLIPTPPPPPLPSQQLQTPVQGGIYQPHWQEHFVYSNTSDYDWSDDYAATDSFSYQTTITNTNPNITNHQYDYAYTYEQASQVYRTDPDADSYVLFECPDYYQ</sequence>